<comment type="caution">
    <text evidence="6">The sequence shown here is derived from an EMBL/GenBank/DDBJ whole genome shotgun (WGS) entry which is preliminary data.</text>
</comment>
<comment type="function">
    <text evidence="2">Catalyzes the reduction of 1-pyrroline-5-carboxylate (PCA) to L-proline.</text>
</comment>
<evidence type="ECO:0000313" key="6">
    <source>
        <dbReference type="EMBL" id="MDY0404104.1"/>
    </source>
</evidence>
<evidence type="ECO:0000259" key="5">
    <source>
        <dbReference type="Pfam" id="PF14748"/>
    </source>
</evidence>
<feature type="domain" description="Pyrroline-5-carboxylate reductase dimerisation" evidence="5">
    <location>
        <begin position="163"/>
        <end position="267"/>
    </location>
</feature>
<dbReference type="PIRSF" id="PIRSF000193">
    <property type="entry name" value="Pyrrol-5-carb_rd"/>
    <property type="match status" value="1"/>
</dbReference>
<evidence type="ECO:0000256" key="3">
    <source>
        <dbReference type="NCBIfam" id="TIGR00112"/>
    </source>
</evidence>
<keyword evidence="2 6" id="KW-0560">Oxidoreductase</keyword>
<accession>A0ABU5CCP6</accession>
<sequence length="271" mass="29071">MPEKIAFIGAGSMAEAIISGIREMNVYEKEQVWVTNKENKERLQYMKDRYGVRCTAEKAEALQDAAIVVLATKPYDLKDAVLDIVPLLQPEQLVISVVAGISTDYIGSLLQQNTAIVRVMPNTSASIGMSATAIAAGEFAATDDMKKAKALFETIGTVEIVDEEAMHTVTSISGSGPAYIYYLVEAMEKAAVNAGLQAEVAKQLIAQTVLGAGEMLKKSGENAAALRKKITSKKGTTEAGIQTLAAHQFQQAVIDCVDSARKRSIELGKQN</sequence>
<evidence type="ECO:0000256" key="2">
    <source>
        <dbReference type="HAMAP-Rule" id="MF_01925"/>
    </source>
</evidence>
<dbReference type="GO" id="GO:0004735">
    <property type="term" value="F:pyrroline-5-carboxylate reductase activity"/>
    <property type="evidence" value="ECO:0007669"/>
    <property type="project" value="UniProtKB-EC"/>
</dbReference>
<dbReference type="SUPFAM" id="SSF48179">
    <property type="entry name" value="6-phosphogluconate dehydrogenase C-terminal domain-like"/>
    <property type="match status" value="1"/>
</dbReference>
<comment type="catalytic activity">
    <reaction evidence="2">
        <text>L-proline + NAD(+) = (S)-1-pyrroline-5-carboxylate + NADH + 2 H(+)</text>
        <dbReference type="Rhea" id="RHEA:14105"/>
        <dbReference type="ChEBI" id="CHEBI:15378"/>
        <dbReference type="ChEBI" id="CHEBI:17388"/>
        <dbReference type="ChEBI" id="CHEBI:57540"/>
        <dbReference type="ChEBI" id="CHEBI:57945"/>
        <dbReference type="ChEBI" id="CHEBI:60039"/>
        <dbReference type="EC" id="1.5.1.2"/>
    </reaction>
</comment>
<dbReference type="PANTHER" id="PTHR11645">
    <property type="entry name" value="PYRROLINE-5-CARBOXYLATE REDUCTASE"/>
    <property type="match status" value="1"/>
</dbReference>
<comment type="subcellular location">
    <subcellularLocation>
        <location evidence="2">Cytoplasm</location>
    </subcellularLocation>
</comment>
<evidence type="ECO:0000313" key="7">
    <source>
        <dbReference type="Proteomes" id="UP001228376"/>
    </source>
</evidence>
<keyword evidence="2" id="KW-0028">Amino-acid biosynthesis</keyword>
<dbReference type="InterPro" id="IPR029036">
    <property type="entry name" value="P5CR_dimer"/>
</dbReference>
<evidence type="ECO:0000259" key="4">
    <source>
        <dbReference type="Pfam" id="PF03807"/>
    </source>
</evidence>
<dbReference type="EMBL" id="JAROCA020000001">
    <property type="protein sequence ID" value="MDY0404104.1"/>
    <property type="molecule type" value="Genomic_DNA"/>
</dbReference>
<keyword evidence="2" id="KW-0641">Proline biosynthesis</keyword>
<dbReference type="Pfam" id="PF14748">
    <property type="entry name" value="P5CR_dimer"/>
    <property type="match status" value="1"/>
</dbReference>
<dbReference type="Pfam" id="PF03807">
    <property type="entry name" value="F420_oxidored"/>
    <property type="match status" value="1"/>
</dbReference>
<comment type="pathway">
    <text evidence="2">Amino-acid biosynthesis; L-proline biosynthesis; L-proline from L-glutamate 5-semialdehyde: step 1/1.</text>
</comment>
<gene>
    <name evidence="2 6" type="primary">proC</name>
    <name evidence="6" type="ORF">P5G51_000565</name>
</gene>
<protein>
    <recommendedName>
        <fullName evidence="2 3">Pyrroline-5-carboxylate reductase</fullName>
        <shortName evidence="2">P5C reductase</shortName>
        <shortName evidence="2">P5CR</shortName>
        <ecNumber evidence="2 3">1.5.1.2</ecNumber>
    </recommendedName>
    <alternativeName>
        <fullName evidence="2">PCA reductase</fullName>
    </alternativeName>
</protein>
<evidence type="ECO:0000256" key="1">
    <source>
        <dbReference type="ARBA" id="ARBA00005525"/>
    </source>
</evidence>
<keyword evidence="2" id="KW-0963">Cytoplasm</keyword>
<organism evidence="6 7">
    <name type="scientific">Tigheibacillus jepli</name>
    <dbReference type="NCBI Taxonomy" id="3035914"/>
    <lineage>
        <taxon>Bacteria</taxon>
        <taxon>Bacillati</taxon>
        <taxon>Bacillota</taxon>
        <taxon>Bacilli</taxon>
        <taxon>Bacillales</taxon>
        <taxon>Bacillaceae</taxon>
        <taxon>Tigheibacillus</taxon>
    </lineage>
</organism>
<dbReference type="Gene3D" id="1.10.3730.10">
    <property type="entry name" value="ProC C-terminal domain-like"/>
    <property type="match status" value="1"/>
</dbReference>
<dbReference type="PANTHER" id="PTHR11645:SF49">
    <property type="entry name" value="PYRROLINE-5-CARBOXYLATE REDUCTASE 1"/>
    <property type="match status" value="1"/>
</dbReference>
<dbReference type="RefSeq" id="WP_306067590.1">
    <property type="nucleotide sequence ID" value="NZ_JAROCA020000001.1"/>
</dbReference>
<dbReference type="EC" id="1.5.1.2" evidence="2 3"/>
<dbReference type="SUPFAM" id="SSF51735">
    <property type="entry name" value="NAD(P)-binding Rossmann-fold domains"/>
    <property type="match status" value="1"/>
</dbReference>
<reference evidence="6 7" key="1">
    <citation type="submission" date="2023-10" db="EMBL/GenBank/DDBJ databases">
        <title>179-bfca-hs.</title>
        <authorList>
            <person name="Miliotis G."/>
            <person name="Sengupta P."/>
            <person name="Hameed A."/>
            <person name="Chuvochina M."/>
            <person name="Mcdonagh F."/>
            <person name="Simpson A.C."/>
            <person name="Singh N.K."/>
            <person name="Rekha P.D."/>
            <person name="Raman K."/>
            <person name="Hugenholtz P."/>
            <person name="Venkateswaran K."/>
        </authorList>
    </citation>
    <scope>NUCLEOTIDE SEQUENCE [LARGE SCALE GENOMIC DNA]</scope>
    <source>
        <strain evidence="6 7">179-BFC-A-HS</strain>
    </source>
</reference>
<dbReference type="InterPro" id="IPR008927">
    <property type="entry name" value="6-PGluconate_DH-like_C_sf"/>
</dbReference>
<proteinExistence type="inferred from homology"/>
<keyword evidence="2" id="KW-0521">NADP</keyword>
<dbReference type="HAMAP" id="MF_01925">
    <property type="entry name" value="P5C_reductase"/>
    <property type="match status" value="1"/>
</dbReference>
<comment type="catalytic activity">
    <reaction evidence="2">
        <text>L-proline + NADP(+) = (S)-1-pyrroline-5-carboxylate + NADPH + 2 H(+)</text>
        <dbReference type="Rhea" id="RHEA:14109"/>
        <dbReference type="ChEBI" id="CHEBI:15378"/>
        <dbReference type="ChEBI" id="CHEBI:17388"/>
        <dbReference type="ChEBI" id="CHEBI:57783"/>
        <dbReference type="ChEBI" id="CHEBI:58349"/>
        <dbReference type="ChEBI" id="CHEBI:60039"/>
        <dbReference type="EC" id="1.5.1.2"/>
    </reaction>
</comment>
<dbReference type="Gene3D" id="3.40.50.720">
    <property type="entry name" value="NAD(P)-binding Rossmann-like Domain"/>
    <property type="match status" value="1"/>
</dbReference>
<dbReference type="InterPro" id="IPR000304">
    <property type="entry name" value="Pyrroline-COOH_reductase"/>
</dbReference>
<dbReference type="InterPro" id="IPR036291">
    <property type="entry name" value="NAD(P)-bd_dom_sf"/>
</dbReference>
<dbReference type="Proteomes" id="UP001228376">
    <property type="component" value="Unassembled WGS sequence"/>
</dbReference>
<comment type="similarity">
    <text evidence="1 2">Belongs to the pyrroline-5-carboxylate reductase family.</text>
</comment>
<dbReference type="InterPro" id="IPR028939">
    <property type="entry name" value="P5C_Rdtase_cat_N"/>
</dbReference>
<feature type="domain" description="Pyrroline-5-carboxylate reductase catalytic N-terminal" evidence="4">
    <location>
        <begin position="4"/>
        <end position="100"/>
    </location>
</feature>
<keyword evidence="7" id="KW-1185">Reference proteome</keyword>
<name>A0ABU5CCP6_9BACI</name>
<dbReference type="NCBIfam" id="TIGR00112">
    <property type="entry name" value="proC"/>
    <property type="match status" value="1"/>
</dbReference>